<protein>
    <submittedName>
        <fullName evidence="3">YjbE family integral membrane protein</fullName>
    </submittedName>
</protein>
<dbReference type="AlphaFoldDB" id="A0A0A0DEH2"/>
<evidence type="ECO:0000256" key="1">
    <source>
        <dbReference type="SAM" id="MobiDB-lite"/>
    </source>
</evidence>
<dbReference type="RefSeq" id="WP_052076780.1">
    <property type="nucleotide sequence ID" value="NZ_JPEN01000103.1"/>
</dbReference>
<feature type="compositionally biased region" description="Polar residues" evidence="1">
    <location>
        <begin position="1"/>
        <end position="19"/>
    </location>
</feature>
<feature type="transmembrane region" description="Helical" evidence="2">
    <location>
        <begin position="320"/>
        <end position="342"/>
    </location>
</feature>
<feature type="region of interest" description="Disordered" evidence="1">
    <location>
        <begin position="1"/>
        <end position="50"/>
    </location>
</feature>
<evidence type="ECO:0000256" key="2">
    <source>
        <dbReference type="SAM" id="Phobius"/>
    </source>
</evidence>
<feature type="region of interest" description="Disordered" evidence="1">
    <location>
        <begin position="77"/>
        <end position="112"/>
    </location>
</feature>
<dbReference type="PATRIC" id="fig|176090.4.peg.1744"/>
<evidence type="ECO:0000313" key="4">
    <source>
        <dbReference type="Proteomes" id="UP000030019"/>
    </source>
</evidence>
<feature type="transmembrane region" description="Helical" evidence="2">
    <location>
        <begin position="219"/>
        <end position="241"/>
    </location>
</feature>
<dbReference type="STRING" id="176090.SSIN_1797"/>
<keyword evidence="2" id="KW-1133">Transmembrane helix</keyword>
<dbReference type="eggNOG" id="COG3064">
    <property type="taxonomic scope" value="Bacteria"/>
</dbReference>
<accession>A0A0A0DEH2</accession>
<dbReference type="InterPro" id="IPR046481">
    <property type="entry name" value="DUF6574"/>
</dbReference>
<keyword evidence="2" id="KW-0472">Membrane</keyword>
<dbReference type="Pfam" id="PF20214">
    <property type="entry name" value="DUF6574"/>
    <property type="match status" value="1"/>
</dbReference>
<evidence type="ECO:0000313" key="3">
    <source>
        <dbReference type="EMBL" id="KGM36440.1"/>
    </source>
</evidence>
<organism evidence="3 4">
    <name type="scientific">Streptococcus sinensis</name>
    <dbReference type="NCBI Taxonomy" id="176090"/>
    <lineage>
        <taxon>Bacteria</taxon>
        <taxon>Bacillati</taxon>
        <taxon>Bacillota</taxon>
        <taxon>Bacilli</taxon>
        <taxon>Lactobacillales</taxon>
        <taxon>Streptococcaceae</taxon>
        <taxon>Streptococcus</taxon>
    </lineage>
</organism>
<name>A0A0A0DEH2_9STRE</name>
<feature type="transmembrane region" description="Helical" evidence="2">
    <location>
        <begin position="176"/>
        <end position="199"/>
    </location>
</feature>
<dbReference type="Proteomes" id="UP000030019">
    <property type="component" value="Unassembled WGS sequence"/>
</dbReference>
<feature type="transmembrane region" description="Helical" evidence="2">
    <location>
        <begin position="286"/>
        <end position="308"/>
    </location>
</feature>
<keyword evidence="2" id="KW-0812">Transmembrane</keyword>
<keyword evidence="4" id="KW-1185">Reference proteome</keyword>
<dbReference type="EMBL" id="JPEN01000103">
    <property type="protein sequence ID" value="KGM36440.1"/>
    <property type="molecule type" value="Genomic_DNA"/>
</dbReference>
<sequence length="345" mass="38160">MSSESVQTPEFTVSQTNPTVEAEQGQPQVSASAPASEPVVSQTAAEQPFSSPAFNQAMPKQEAQYAEQIYVNPQQVQQPFAQPQSHPQQYHNQPNPVQQQFNGQGQQFGQQQYNQQAYQQQQAFQNGNQEPFGQQAQYAQLQQNQFSQTMKAFWAWLLSAWKSPTSEVETKSSNGYIALGLLSFLSGTSLYLSIFRTASYVYSAVPFHLAGSASFDFKHFFLSVLSAAFSIFSIILGGFVVKRLIYRDDSFTFNKAFDWYGRLYAIVLPIITLAVLMNLLEALALGILLNAAAILLVGIGATFALIFSKNNSNLDPFYKYLLAIVVNGVIVFICGLISMVMLSGL</sequence>
<feature type="transmembrane region" description="Helical" evidence="2">
    <location>
        <begin position="262"/>
        <end position="280"/>
    </location>
</feature>
<comment type="caution">
    <text evidence="3">The sequence shown here is derived from an EMBL/GenBank/DDBJ whole genome shotgun (WGS) entry which is preliminary data.</text>
</comment>
<feature type="compositionally biased region" description="Polar residues" evidence="1">
    <location>
        <begin position="85"/>
        <end position="97"/>
    </location>
</feature>
<feature type="compositionally biased region" description="Low complexity" evidence="1">
    <location>
        <begin position="98"/>
        <end position="112"/>
    </location>
</feature>
<feature type="compositionally biased region" description="Low complexity" evidence="1">
    <location>
        <begin position="26"/>
        <end position="42"/>
    </location>
</feature>
<reference evidence="3 4" key="1">
    <citation type="submission" date="2014-06" db="EMBL/GenBank/DDBJ databases">
        <authorList>
            <person name="Teng J.L."/>
            <person name="Huang Y."/>
            <person name="Tse H."/>
            <person name="Lau S.K."/>
            <person name="Woo P.C."/>
        </authorList>
    </citation>
    <scope>NUCLEOTIDE SEQUENCE [LARGE SCALE GENOMIC DNA]</scope>
    <source>
        <strain evidence="3 4">HKU4</strain>
    </source>
</reference>
<proteinExistence type="predicted"/>
<gene>
    <name evidence="3" type="ORF">SSIN_1797</name>
</gene>